<sequence length="67" mass="7441">MADRVAAPENPWSAAMDEDGSPWDADSPRLDVPSRSQSNHNLAQAGEEAQTGRNREYSTNSIAFMWF</sequence>
<evidence type="ECO:0000256" key="1">
    <source>
        <dbReference type="SAM" id="MobiDB-lite"/>
    </source>
</evidence>
<dbReference type="Proteomes" id="UP000268823">
    <property type="component" value="Unassembled WGS sequence"/>
</dbReference>
<gene>
    <name evidence="2" type="ORF">D0861_07187</name>
</gene>
<reference evidence="2 3" key="1">
    <citation type="journal article" date="2018" name="BMC Genomics">
        <title>Genomic evidence for intraspecific hybridization in a clonal and extremely halotolerant yeast.</title>
        <authorList>
            <person name="Gostincar C."/>
            <person name="Stajich J.E."/>
            <person name="Zupancic J."/>
            <person name="Zalar P."/>
            <person name="Gunde-Cimerman N."/>
        </authorList>
    </citation>
    <scope>NUCLEOTIDE SEQUENCE [LARGE SCALE GENOMIC DNA]</scope>
    <source>
        <strain evidence="2 3">EXF-2788</strain>
    </source>
</reference>
<protein>
    <submittedName>
        <fullName evidence="2">Uncharacterized protein</fullName>
    </submittedName>
</protein>
<accession>A0A3M7F4Z6</accession>
<feature type="region of interest" description="Disordered" evidence="1">
    <location>
        <begin position="1"/>
        <end position="59"/>
    </location>
</feature>
<dbReference type="EMBL" id="QWIR01000167">
    <property type="protein sequence ID" value="RMY83938.1"/>
    <property type="molecule type" value="Genomic_DNA"/>
</dbReference>
<proteinExistence type="predicted"/>
<organism evidence="2 3">
    <name type="scientific">Hortaea werneckii</name>
    <name type="common">Black yeast</name>
    <name type="synonym">Cladosporium werneckii</name>
    <dbReference type="NCBI Taxonomy" id="91943"/>
    <lineage>
        <taxon>Eukaryota</taxon>
        <taxon>Fungi</taxon>
        <taxon>Dikarya</taxon>
        <taxon>Ascomycota</taxon>
        <taxon>Pezizomycotina</taxon>
        <taxon>Dothideomycetes</taxon>
        <taxon>Dothideomycetidae</taxon>
        <taxon>Mycosphaerellales</taxon>
        <taxon>Teratosphaeriaceae</taxon>
        <taxon>Hortaea</taxon>
    </lineage>
</organism>
<name>A0A3M7F4Z6_HORWE</name>
<evidence type="ECO:0000313" key="2">
    <source>
        <dbReference type="EMBL" id="RMY83938.1"/>
    </source>
</evidence>
<evidence type="ECO:0000313" key="3">
    <source>
        <dbReference type="Proteomes" id="UP000268823"/>
    </source>
</evidence>
<comment type="caution">
    <text evidence="2">The sequence shown here is derived from an EMBL/GenBank/DDBJ whole genome shotgun (WGS) entry which is preliminary data.</text>
</comment>
<dbReference type="AlphaFoldDB" id="A0A3M7F4Z6"/>